<sequence>MNEFKRCMNVFTHSPFKVRLMLLNMLCDMFNNKPPHQDDKPSH</sequence>
<reference evidence="1 2" key="1">
    <citation type="submission" date="2023-01" db="EMBL/GenBank/DDBJ databases">
        <title>Genome sequence resource and annotation of Enterobacter ludwigii, an economically important pathogen of seedling wilt with strawberry.</title>
        <authorList>
            <person name="Xie Y."/>
        </authorList>
    </citation>
    <scope>NUCLEOTIDE SEQUENCE [LARGE SCALE GENOMIC DNA]</scope>
    <source>
        <strain evidence="1 2">CM-TZ4</strain>
    </source>
</reference>
<dbReference type="RefSeq" id="WP_020884908.1">
    <property type="nucleotide sequence ID" value="NC_016514.1"/>
</dbReference>
<name>A0AAX3LFK7_9ENTR</name>
<dbReference type="EMBL" id="CP116347">
    <property type="protein sequence ID" value="WCE14799.1"/>
    <property type="molecule type" value="Genomic_DNA"/>
</dbReference>
<evidence type="ECO:0000313" key="1">
    <source>
        <dbReference type="EMBL" id="WCE14799.1"/>
    </source>
</evidence>
<accession>A0AAX3LFK7</accession>
<dbReference type="KEGG" id="elg:BH714_02950"/>
<gene>
    <name evidence="1" type="primary">mntS</name>
    <name evidence="1" type="ORF">PHA72_08010</name>
</gene>
<dbReference type="Pfam" id="PF26599">
    <property type="entry name" value="MntS"/>
    <property type="match status" value="1"/>
</dbReference>
<protein>
    <submittedName>
        <fullName evidence="1">Manganase accumulation protein MntS</fullName>
    </submittedName>
</protein>
<proteinExistence type="predicted"/>
<dbReference type="InterPro" id="IPR047782">
    <property type="entry name" value="MntS"/>
</dbReference>
<dbReference type="GeneID" id="45814474"/>
<keyword evidence="2" id="KW-1185">Reference proteome</keyword>
<dbReference type="Proteomes" id="UP001210538">
    <property type="component" value="Chromosome"/>
</dbReference>
<evidence type="ECO:0000313" key="2">
    <source>
        <dbReference type="Proteomes" id="UP001210538"/>
    </source>
</evidence>
<organism evidence="1 2">
    <name type="scientific">Enterobacter ludwigii</name>
    <dbReference type="NCBI Taxonomy" id="299767"/>
    <lineage>
        <taxon>Bacteria</taxon>
        <taxon>Pseudomonadati</taxon>
        <taxon>Pseudomonadota</taxon>
        <taxon>Gammaproteobacteria</taxon>
        <taxon>Enterobacterales</taxon>
        <taxon>Enterobacteriaceae</taxon>
        <taxon>Enterobacter</taxon>
        <taxon>Enterobacter cloacae complex</taxon>
    </lineage>
</organism>
<dbReference type="AlphaFoldDB" id="A0AAX3LFK7"/>
<dbReference type="NCBIfam" id="NF033226">
    <property type="entry name" value="small_MntS"/>
    <property type="match status" value="1"/>
</dbReference>